<name>A0A7C9LG50_9SPHN</name>
<dbReference type="OrthoDB" id="7202732at2"/>
<dbReference type="InterPro" id="IPR005490">
    <property type="entry name" value="LD_TPept_cat_dom"/>
</dbReference>
<evidence type="ECO:0000259" key="4">
    <source>
        <dbReference type="PROSITE" id="PS52029"/>
    </source>
</evidence>
<evidence type="ECO:0000313" key="6">
    <source>
        <dbReference type="Proteomes" id="UP000481327"/>
    </source>
</evidence>
<dbReference type="RefSeq" id="WP_152577617.1">
    <property type="nucleotide sequence ID" value="NZ_JAATJI010000001.1"/>
</dbReference>
<dbReference type="EMBL" id="WIOL01000002">
    <property type="protein sequence ID" value="MQT17207.1"/>
    <property type="molecule type" value="Genomic_DNA"/>
</dbReference>
<keyword evidence="3" id="KW-0732">Signal</keyword>
<dbReference type="PROSITE" id="PS52029">
    <property type="entry name" value="LD_TPASE"/>
    <property type="match status" value="1"/>
</dbReference>
<comment type="caution">
    <text evidence="5">The sequence shown here is derived from an EMBL/GenBank/DDBJ whole genome shotgun (WGS) entry which is preliminary data.</text>
</comment>
<evidence type="ECO:0000256" key="3">
    <source>
        <dbReference type="SAM" id="SignalP"/>
    </source>
</evidence>
<comment type="pathway">
    <text evidence="1">Cell wall biogenesis; peptidoglycan biosynthesis.</text>
</comment>
<accession>A0A7C9LG50</accession>
<feature type="domain" description="L,D-TPase catalytic" evidence="4">
    <location>
        <begin position="54"/>
        <end position="197"/>
    </location>
</feature>
<feature type="chain" id="PRO_5028822461" evidence="3">
    <location>
        <begin position="27"/>
        <end position="220"/>
    </location>
</feature>
<reference evidence="5 6" key="1">
    <citation type="submission" date="2019-09" db="EMBL/GenBank/DDBJ databases">
        <title>Polymorphobacter sp. isolated from a lake in China.</title>
        <authorList>
            <person name="Liu Z."/>
        </authorList>
    </citation>
    <scope>NUCLEOTIDE SEQUENCE [LARGE SCALE GENOMIC DNA]</scope>
    <source>
        <strain evidence="5 6">D40P</strain>
    </source>
</reference>
<feature type="compositionally biased region" description="Basic and acidic residues" evidence="2">
    <location>
        <begin position="141"/>
        <end position="156"/>
    </location>
</feature>
<dbReference type="Proteomes" id="UP000481327">
    <property type="component" value="Unassembled WGS sequence"/>
</dbReference>
<evidence type="ECO:0000313" key="5">
    <source>
        <dbReference type="EMBL" id="MQT17207.1"/>
    </source>
</evidence>
<dbReference type="GO" id="GO:0016740">
    <property type="term" value="F:transferase activity"/>
    <property type="evidence" value="ECO:0007669"/>
    <property type="project" value="InterPro"/>
</dbReference>
<feature type="signal peptide" evidence="3">
    <location>
        <begin position="1"/>
        <end position="26"/>
    </location>
</feature>
<protein>
    <submittedName>
        <fullName evidence="5">L,D-transpeptidase</fullName>
    </submittedName>
</protein>
<organism evidence="5 6">
    <name type="scientific">Sandarakinorhabdus fusca</name>
    <dbReference type="NCBI Taxonomy" id="1439888"/>
    <lineage>
        <taxon>Bacteria</taxon>
        <taxon>Pseudomonadati</taxon>
        <taxon>Pseudomonadota</taxon>
        <taxon>Alphaproteobacteria</taxon>
        <taxon>Sphingomonadales</taxon>
        <taxon>Sphingosinicellaceae</taxon>
        <taxon>Sandarakinorhabdus</taxon>
    </lineage>
</organism>
<keyword evidence="6" id="KW-1185">Reference proteome</keyword>
<evidence type="ECO:0000256" key="1">
    <source>
        <dbReference type="PROSITE-ProRule" id="PRU01373"/>
    </source>
</evidence>
<dbReference type="GO" id="GO:0008360">
    <property type="term" value="P:regulation of cell shape"/>
    <property type="evidence" value="ECO:0007669"/>
    <property type="project" value="UniProtKB-UniRule"/>
</dbReference>
<dbReference type="GO" id="GO:0071555">
    <property type="term" value="P:cell wall organization"/>
    <property type="evidence" value="ECO:0007669"/>
    <property type="project" value="UniProtKB-UniRule"/>
</dbReference>
<dbReference type="AlphaFoldDB" id="A0A7C9LG50"/>
<feature type="active site" description="Nucleophile" evidence="1">
    <location>
        <position position="171"/>
    </location>
</feature>
<feature type="active site" description="Proton donor/acceptor" evidence="1">
    <location>
        <position position="139"/>
    </location>
</feature>
<keyword evidence="1" id="KW-0133">Cell shape</keyword>
<gene>
    <name evidence="5" type="ORF">F3168_08015</name>
</gene>
<proteinExistence type="predicted"/>
<feature type="region of interest" description="Disordered" evidence="2">
    <location>
        <begin position="141"/>
        <end position="161"/>
    </location>
</feature>
<keyword evidence="1" id="KW-0573">Peptidoglycan synthesis</keyword>
<evidence type="ECO:0000256" key="2">
    <source>
        <dbReference type="SAM" id="MobiDB-lite"/>
    </source>
</evidence>
<dbReference type="GO" id="GO:0009252">
    <property type="term" value="P:peptidoglycan biosynthetic process"/>
    <property type="evidence" value="ECO:0007669"/>
    <property type="project" value="UniProtKB-KW"/>
</dbReference>
<sequence>MYTLCPAAYRRFAIVVIALFATPAFASPIPQADPGDAARVSAWIVATHDNGALPFIVVDKVGARLMLFDAGGKLRADVPVLLGSARGDDSVPGIGTRKLAAIKPAERTTPAGRFVAQMGVNAAGQDTLWVDYDAAIALHRASDRKPGPSRKSRAERLQSPSAAARRASLGCIGVATRFFVDFVRPTFADAGGIVYILPETRAVTAEFHMPESGTMVAGGD</sequence>
<keyword evidence="1" id="KW-0961">Cell wall biogenesis/degradation</keyword>